<organism evidence="11 13">
    <name type="scientific">Schizosaccharomyces japonicus (strain yFS275 / FY16936)</name>
    <name type="common">Fission yeast</name>
    <dbReference type="NCBI Taxonomy" id="402676"/>
    <lineage>
        <taxon>Eukaryota</taxon>
        <taxon>Fungi</taxon>
        <taxon>Dikarya</taxon>
        <taxon>Ascomycota</taxon>
        <taxon>Taphrinomycotina</taxon>
        <taxon>Schizosaccharomycetes</taxon>
        <taxon>Schizosaccharomycetales</taxon>
        <taxon>Schizosaccharomycetaceae</taxon>
        <taxon>Schizosaccharomyces</taxon>
    </lineage>
</organism>
<dbReference type="RefSeq" id="XP_002171808.1">
    <property type="nucleotide sequence ID" value="XM_002171772.2"/>
</dbReference>
<dbReference type="OrthoDB" id="448954at2759"/>
<dbReference type="Gene3D" id="2.70.130.10">
    <property type="entry name" value="Mannose-6-phosphate receptor binding domain"/>
    <property type="match status" value="1"/>
</dbReference>
<reference evidence="11 13" key="1">
    <citation type="journal article" date="2011" name="Science">
        <title>Comparative functional genomics of the fission yeasts.</title>
        <authorList>
            <person name="Rhind N."/>
            <person name="Chen Z."/>
            <person name="Yassour M."/>
            <person name="Thompson D.A."/>
            <person name="Haas B.J."/>
            <person name="Habib N."/>
            <person name="Wapinski I."/>
            <person name="Roy S."/>
            <person name="Lin M.F."/>
            <person name="Heiman D.I."/>
            <person name="Young S.K."/>
            <person name="Furuya K."/>
            <person name="Guo Y."/>
            <person name="Pidoux A."/>
            <person name="Chen H.M."/>
            <person name="Robbertse B."/>
            <person name="Goldberg J.M."/>
            <person name="Aoki K."/>
            <person name="Bayne E.H."/>
            <person name="Berlin A.M."/>
            <person name="Desjardins C.A."/>
            <person name="Dobbs E."/>
            <person name="Dukaj L."/>
            <person name="Fan L."/>
            <person name="FitzGerald M.G."/>
            <person name="French C."/>
            <person name="Gujja S."/>
            <person name="Hansen K."/>
            <person name="Keifenheim D."/>
            <person name="Levin J.Z."/>
            <person name="Mosher R.A."/>
            <person name="Mueller C.A."/>
            <person name="Pfiffner J."/>
            <person name="Priest M."/>
            <person name="Russ C."/>
            <person name="Smialowska A."/>
            <person name="Swoboda P."/>
            <person name="Sykes S.M."/>
            <person name="Vaughn M."/>
            <person name="Vengrova S."/>
            <person name="Yoder R."/>
            <person name="Zeng Q."/>
            <person name="Allshire R."/>
            <person name="Baulcombe D."/>
            <person name="Birren B.W."/>
            <person name="Brown W."/>
            <person name="Ekwall K."/>
            <person name="Kellis M."/>
            <person name="Leatherwood J."/>
            <person name="Levin H."/>
            <person name="Margalit H."/>
            <person name="Martienssen R."/>
            <person name="Nieduszynski C.A."/>
            <person name="Spatafora J.W."/>
            <person name="Friedman N."/>
            <person name="Dalgaard J.Z."/>
            <person name="Baumann P."/>
            <person name="Niki H."/>
            <person name="Regev A."/>
            <person name="Nusbaum C."/>
        </authorList>
    </citation>
    <scope>NUCLEOTIDE SEQUENCE [LARGE SCALE GENOMIC DNA]</scope>
    <source>
        <strain evidence="13">yFS275 / FY16936</strain>
    </source>
</reference>
<keyword evidence="7" id="KW-0472">Membrane</keyword>
<feature type="compositionally biased region" description="Low complexity" evidence="8">
    <location>
        <begin position="278"/>
        <end position="299"/>
    </location>
</feature>
<evidence type="ECO:0000256" key="3">
    <source>
        <dbReference type="ARBA" id="ARBA00022729"/>
    </source>
</evidence>
<dbReference type="GO" id="GO:0030246">
    <property type="term" value="F:carbohydrate binding"/>
    <property type="evidence" value="ECO:0007669"/>
    <property type="project" value="UniProtKB-UniRule"/>
</dbReference>
<dbReference type="Pfam" id="PF07915">
    <property type="entry name" value="PRKCSH"/>
    <property type="match status" value="1"/>
</dbReference>
<feature type="domain" description="MRH" evidence="10">
    <location>
        <begin position="105"/>
        <end position="225"/>
    </location>
</feature>
<dbReference type="Proteomes" id="UP000001744">
    <property type="component" value="Unassembled WGS sequence"/>
</dbReference>
<evidence type="ECO:0000256" key="2">
    <source>
        <dbReference type="ARBA" id="ARBA00009918"/>
    </source>
</evidence>
<dbReference type="InterPro" id="IPR045149">
    <property type="entry name" value="OS-9-like"/>
</dbReference>
<feature type="chain" id="PRO_5002847237" description="Endoplasmic reticulum lectin" evidence="9">
    <location>
        <begin position="26"/>
        <end position="299"/>
    </location>
</feature>
<dbReference type="InterPro" id="IPR012913">
    <property type="entry name" value="OS9-like_dom"/>
</dbReference>
<protein>
    <recommendedName>
        <fullName evidence="7">Endoplasmic reticulum lectin</fullName>
    </recommendedName>
    <alternativeName>
        <fullName evidence="7">Protein OS-9 homolog</fullName>
    </alternativeName>
</protein>
<feature type="signal peptide" evidence="9">
    <location>
        <begin position="1"/>
        <end position="25"/>
    </location>
</feature>
<accession>B6JVW4</accession>
<keyword evidence="5 7" id="KW-0256">Endoplasmic reticulum</keyword>
<dbReference type="AlphaFoldDB" id="B6JVW4"/>
<dbReference type="STRING" id="402676.B6JVW4"/>
<dbReference type="EMBL" id="KE651166">
    <property type="protein sequence ID" value="EEB05515.1"/>
    <property type="molecule type" value="Genomic_DNA"/>
</dbReference>
<keyword evidence="4 7" id="KW-0430">Lectin</keyword>
<feature type="region of interest" description="Disordered" evidence="8">
    <location>
        <begin position="248"/>
        <end position="299"/>
    </location>
</feature>
<dbReference type="eggNOG" id="KOG3394">
    <property type="taxonomic scope" value="Eukaryota"/>
</dbReference>
<dbReference type="SUPFAM" id="SSF50911">
    <property type="entry name" value="Mannose 6-phosphate receptor domain"/>
    <property type="match status" value="1"/>
</dbReference>
<sequence length="299" mass="33712">MRRFTVLSLFSLAACSLLNYEDIFAYPKYSFVWSTDELTKERAEQLVQETPETQNTQYLRVGNEEFLCTYPQWKGVIETFNNGASHSTDDEVVEQGLQAIRTLGGVCLLDPNGYWTYEYCHDTSIRQFHYEDDKQAAQNYYDLGIAPVIERSSIGAWTVRKSGTKRSLQIEWINGTKCDLTGKPRQTLVQYECVDDGDAPRIAWYTELSTCSYSMTIHVPALCGLEPFRRSDLSDVQNIVCHPVVEVATSTKEEDDEKEEKESAPNEDAVTNVDESKPVSTSISSVSLPSSSSVSIDEL</sequence>
<dbReference type="GeneID" id="7051227"/>
<dbReference type="InterPro" id="IPR009011">
    <property type="entry name" value="Man6P_isomerase_rcpt-bd_dom_sf"/>
</dbReference>
<comment type="function">
    <text evidence="7">Lectin involved in the quality control of the secretory pathway. As a member of the endoplasmic reticulum-associated degradation lumenal (ERAD-L) surveillance system, targets misfolded endoplasmic reticulum lumenal glycoproteins for degradation.</text>
</comment>
<dbReference type="GO" id="GO:0030968">
    <property type="term" value="P:endoplasmic reticulum unfolded protein response"/>
    <property type="evidence" value="ECO:0007669"/>
    <property type="project" value="UniProtKB-UniRule"/>
</dbReference>
<dbReference type="GO" id="GO:0005789">
    <property type="term" value="C:endoplasmic reticulum membrane"/>
    <property type="evidence" value="ECO:0007669"/>
    <property type="project" value="UniProtKB-SubCell"/>
</dbReference>
<comment type="subcellular location">
    <subcellularLocation>
        <location evidence="1 7">Endoplasmic reticulum membrane</location>
        <topology evidence="1 7">Peripheral membrane protein</topology>
        <orientation evidence="1 7">Lumenal side</orientation>
    </subcellularLocation>
</comment>
<dbReference type="PANTHER" id="PTHR15414:SF0">
    <property type="entry name" value="ENDOPLASMIC RETICULUM LECTIN 1"/>
    <property type="match status" value="1"/>
</dbReference>
<keyword evidence="13" id="KW-1185">Reference proteome</keyword>
<evidence type="ECO:0000313" key="11">
    <source>
        <dbReference type="EMBL" id="EEB05515.1"/>
    </source>
</evidence>
<dbReference type="InterPro" id="IPR044865">
    <property type="entry name" value="MRH_dom"/>
</dbReference>
<evidence type="ECO:0000313" key="12">
    <source>
        <dbReference type="JaponicusDB" id="SJAG_00530"/>
    </source>
</evidence>
<dbReference type="PANTHER" id="PTHR15414">
    <property type="entry name" value="OS-9-RELATED"/>
    <property type="match status" value="1"/>
</dbReference>
<evidence type="ECO:0000256" key="8">
    <source>
        <dbReference type="SAM" id="MobiDB-lite"/>
    </source>
</evidence>
<dbReference type="GO" id="GO:0030970">
    <property type="term" value="P:retrograde protein transport, ER to cytosol"/>
    <property type="evidence" value="ECO:0000318"/>
    <property type="project" value="GO_Central"/>
</dbReference>
<evidence type="ECO:0000256" key="4">
    <source>
        <dbReference type="ARBA" id="ARBA00022734"/>
    </source>
</evidence>
<name>B6JVW4_SCHJY</name>
<evidence type="ECO:0000256" key="5">
    <source>
        <dbReference type="ARBA" id="ARBA00022824"/>
    </source>
</evidence>
<comment type="similarity">
    <text evidence="2 7">Belongs to the OS-9 family.</text>
</comment>
<evidence type="ECO:0000256" key="6">
    <source>
        <dbReference type="ARBA" id="ARBA00023157"/>
    </source>
</evidence>
<dbReference type="OMA" id="SMTIHVP"/>
<keyword evidence="6" id="KW-1015">Disulfide bond</keyword>
<gene>
    <name evidence="12" type="primary">yos9</name>
    <name evidence="11" type="ORF">SJAG_00530</name>
</gene>
<dbReference type="HOGENOM" id="CLU_078323_0_0_1"/>
<evidence type="ECO:0000313" key="13">
    <source>
        <dbReference type="Proteomes" id="UP000001744"/>
    </source>
</evidence>
<evidence type="ECO:0000259" key="10">
    <source>
        <dbReference type="PROSITE" id="PS51914"/>
    </source>
</evidence>
<evidence type="ECO:0000256" key="1">
    <source>
        <dbReference type="ARBA" id="ARBA00004367"/>
    </source>
</evidence>
<proteinExistence type="inferred from homology"/>
<evidence type="ECO:0000256" key="7">
    <source>
        <dbReference type="RuleBase" id="RU369099"/>
    </source>
</evidence>
<dbReference type="JaponicusDB" id="SJAG_00530">
    <property type="gene designation" value="yos9"/>
</dbReference>
<dbReference type="PROSITE" id="PS51914">
    <property type="entry name" value="MRH"/>
    <property type="match status" value="1"/>
</dbReference>
<dbReference type="GO" id="GO:0005788">
    <property type="term" value="C:endoplasmic reticulum lumen"/>
    <property type="evidence" value="ECO:0000318"/>
    <property type="project" value="GO_Central"/>
</dbReference>
<keyword evidence="3 9" id="KW-0732">Signal</keyword>
<dbReference type="PROSITE" id="PS51257">
    <property type="entry name" value="PROKAR_LIPOPROTEIN"/>
    <property type="match status" value="1"/>
</dbReference>
<evidence type="ECO:0000256" key="9">
    <source>
        <dbReference type="SAM" id="SignalP"/>
    </source>
</evidence>
<dbReference type="VEuPathDB" id="FungiDB:SJAG_00530"/>